<proteinExistence type="predicted"/>
<reference evidence="4 5" key="1">
    <citation type="journal article" date="2011" name="PLoS Pathog.">
        <title>Dynamic evolution of pathogenicity revealed by sequencing and comparative genomics of 19 Pseudomonas syringae isolates.</title>
        <authorList>
            <person name="Baltrus D.A."/>
            <person name="Nishimura M.T."/>
            <person name="Romanchuk A."/>
            <person name="Chang J.H."/>
            <person name="Mukhtar M.S."/>
            <person name="Cherkis K."/>
            <person name="Roach J."/>
            <person name="Grant S.R."/>
            <person name="Jones C.D."/>
            <person name="Dangl J.L."/>
        </authorList>
    </citation>
    <scope>NUCLEOTIDE SEQUENCE [LARGE SCALE GENOMIC DNA]</scope>
    <source>
        <strain evidence="4 5">M301315</strain>
    </source>
</reference>
<dbReference type="InterPro" id="IPR036013">
    <property type="entry name" value="Band_7/SPFH_dom_sf"/>
</dbReference>
<sequence>MGKMVGNNDGMGGFFGRLIAVGLGAFAVLGLLFFWLFMDSITVEAGHEVVVFDRPFFFGHEGVRKEPLVKGRLVVFPTTYGVAVDMTPKTYPIKFNDLPTSDNSFLDFNTTIQVKVLDSVKLITEFREEWFENNLQRPYEAAFRDIAKSYTMTQIISDPKVSAEIESQILKILNDKVKSDGIPVLVMDFNMGQGRPNAKVVDQMDDTVAQEQAAKTYFKTELAEKARKKSEEARANADKAYATTMNYSPEQLVQLRAIDKYSEACAKSTCVIMSGGAIPVTLPSASK</sequence>
<dbReference type="GO" id="GO:0016020">
    <property type="term" value="C:membrane"/>
    <property type="evidence" value="ECO:0007669"/>
    <property type="project" value="UniProtKB-SubCell"/>
</dbReference>
<gene>
    <name evidence="4" type="ORF">PLA107_030845</name>
</gene>
<dbReference type="RefSeq" id="WP_005742146.1">
    <property type="nucleotide sequence ID" value="NZ_CP031226.1"/>
</dbReference>
<comment type="subcellular location">
    <subcellularLocation>
        <location evidence="1">Membrane</location>
        <topology evidence="1">Single-pass membrane protein</topology>
    </subcellularLocation>
</comment>
<dbReference type="AlphaFoldDB" id="A0AAD0PVQ3"/>
<dbReference type="EMBL" id="CP031226">
    <property type="protein sequence ID" value="AXH59624.1"/>
    <property type="molecule type" value="Genomic_DNA"/>
</dbReference>
<accession>A0AAD0PVQ3</accession>
<dbReference type="Pfam" id="PF01145">
    <property type="entry name" value="Band_7"/>
    <property type="match status" value="1"/>
</dbReference>
<evidence type="ECO:0000313" key="5">
    <source>
        <dbReference type="Proteomes" id="UP000006426"/>
    </source>
</evidence>
<geneLocation type="plasmid" evidence="5">
    <name>pmppla107</name>
</geneLocation>
<evidence type="ECO:0000256" key="1">
    <source>
        <dbReference type="ARBA" id="ARBA00004167"/>
    </source>
</evidence>
<organism evidence="4 5">
    <name type="scientific">Pseudomonas amygdali pv. lachrymans str. M301315</name>
    <dbReference type="NCBI Taxonomy" id="629260"/>
    <lineage>
        <taxon>Bacteria</taxon>
        <taxon>Pseudomonadati</taxon>
        <taxon>Pseudomonadota</taxon>
        <taxon>Gammaproteobacteria</taxon>
        <taxon>Pseudomonadales</taxon>
        <taxon>Pseudomonadaceae</taxon>
        <taxon>Pseudomonas</taxon>
        <taxon>Pseudomonas amygdali</taxon>
    </lineage>
</organism>
<dbReference type="Proteomes" id="UP000006426">
    <property type="component" value="Plasmid pmppla107"/>
</dbReference>
<dbReference type="SUPFAM" id="SSF117892">
    <property type="entry name" value="Band 7/SPFH domain"/>
    <property type="match status" value="1"/>
</dbReference>
<feature type="transmembrane region" description="Helical" evidence="2">
    <location>
        <begin position="14"/>
        <end position="37"/>
    </location>
</feature>
<protein>
    <recommendedName>
        <fullName evidence="3">Band 7 domain-containing protein</fullName>
    </recommendedName>
</protein>
<keyword evidence="2" id="KW-1133">Transmembrane helix</keyword>
<keyword evidence="2" id="KW-0472">Membrane</keyword>
<keyword evidence="2" id="KW-0812">Transmembrane</keyword>
<evidence type="ECO:0000259" key="3">
    <source>
        <dbReference type="Pfam" id="PF01145"/>
    </source>
</evidence>
<dbReference type="InterPro" id="IPR001107">
    <property type="entry name" value="Band_7"/>
</dbReference>
<evidence type="ECO:0000313" key="4">
    <source>
        <dbReference type="EMBL" id="AXH59624.1"/>
    </source>
</evidence>
<evidence type="ECO:0000256" key="2">
    <source>
        <dbReference type="SAM" id="Phobius"/>
    </source>
</evidence>
<dbReference type="GeneID" id="39474239"/>
<keyword evidence="4" id="KW-0614">Plasmid</keyword>
<dbReference type="Gene3D" id="3.30.479.30">
    <property type="entry name" value="Band 7 domain"/>
    <property type="match status" value="1"/>
</dbReference>
<name>A0AAD0PVQ3_PSEAV</name>
<feature type="domain" description="Band 7" evidence="3">
    <location>
        <begin position="42"/>
        <end position="225"/>
    </location>
</feature>